<proteinExistence type="evidence at transcript level"/>
<comment type="catalytic activity">
    <reaction evidence="7 8">
        <text>N-terminal L-glutaminyl-[protein] + H2O = N-terminal L-glutamyl-[protein] + NH4(+)</text>
        <dbReference type="Rhea" id="RHEA:50680"/>
        <dbReference type="Rhea" id="RHEA-COMP:12668"/>
        <dbReference type="Rhea" id="RHEA-COMP:12777"/>
        <dbReference type="ChEBI" id="CHEBI:15377"/>
        <dbReference type="ChEBI" id="CHEBI:28938"/>
        <dbReference type="ChEBI" id="CHEBI:64721"/>
        <dbReference type="ChEBI" id="CHEBI:64722"/>
        <dbReference type="EC" id="3.5.1.122"/>
    </reaction>
</comment>
<evidence type="ECO:0000256" key="7">
    <source>
        <dbReference type="ARBA" id="ARBA00048768"/>
    </source>
</evidence>
<dbReference type="PANTHER" id="PTHR13035:SF0">
    <property type="entry name" value="PROTEIN N-TERMINAL GLUTAMINE AMIDOHYDROLASE"/>
    <property type="match status" value="1"/>
</dbReference>
<evidence type="ECO:0000313" key="10">
    <source>
        <dbReference type="EMBL" id="JAP65624.1"/>
    </source>
</evidence>
<dbReference type="FunFam" id="3.10.620.10:FF:000001">
    <property type="entry name" value="Blast:Protein N-terminal glutamine amidohydrolase"/>
    <property type="match status" value="1"/>
</dbReference>
<dbReference type="InterPro" id="IPR023128">
    <property type="entry name" value="Prot_N_Gln_amidohydro_ab_roll"/>
</dbReference>
<evidence type="ECO:0000256" key="4">
    <source>
        <dbReference type="ARBA" id="ARBA00012718"/>
    </source>
</evidence>
<evidence type="ECO:0000256" key="5">
    <source>
        <dbReference type="ARBA" id="ARBA00021247"/>
    </source>
</evidence>
<keyword evidence="6 8" id="KW-0378">Hydrolase</keyword>
<accession>A0A131XDD9</accession>
<dbReference type="Gene3D" id="3.10.620.10">
    <property type="entry name" value="Protein N-terminal glutamine amidohydrolase, alpha beta roll"/>
    <property type="match status" value="1"/>
</dbReference>
<evidence type="ECO:0000259" key="9">
    <source>
        <dbReference type="Pfam" id="PF09764"/>
    </source>
</evidence>
<evidence type="ECO:0000256" key="1">
    <source>
        <dbReference type="ARBA" id="ARBA00003923"/>
    </source>
</evidence>
<dbReference type="AlphaFoldDB" id="A0A131XDD9"/>
<reference evidence="10" key="1">
    <citation type="journal article" date="2017" name="Ticks Tick Borne Dis.">
        <title>An insight into the sialome of Hyalomma excavatum.</title>
        <authorList>
            <person name="Ribeiro J.M."/>
            <person name="Slovak M."/>
            <person name="Francischetti I.M."/>
        </authorList>
    </citation>
    <scope>NUCLEOTIDE SEQUENCE</scope>
    <source>
        <strain evidence="10">Samish</strain>
        <tissue evidence="10">Salivary glands</tissue>
    </source>
</reference>
<dbReference type="GO" id="GO:0008418">
    <property type="term" value="F:protein-N-terminal asparagine amidohydrolase activity"/>
    <property type="evidence" value="ECO:0007669"/>
    <property type="project" value="UniProtKB-UniRule"/>
</dbReference>
<dbReference type="EC" id="3.5.1.122" evidence="4 8"/>
<comment type="function">
    <text evidence="1 8">Mediates the side-chain deamidation of N-terminal glutamine residues to glutamate, an important step in N-end rule pathway of protein degradation. Conversion of the resulting N-terminal glutamine to glutamate renders the protein susceptible to arginylation, polyubiquitination and degradation as specified by the N-end rule. Does not act on substrates with internal or C-terminal glutamine and does not act on non-glutamine residues in any position.</text>
</comment>
<dbReference type="GO" id="GO:0005634">
    <property type="term" value="C:nucleus"/>
    <property type="evidence" value="ECO:0007669"/>
    <property type="project" value="TreeGrafter"/>
</dbReference>
<organism evidence="10">
    <name type="scientific">Hyalomma excavatum</name>
    <dbReference type="NCBI Taxonomy" id="257692"/>
    <lineage>
        <taxon>Eukaryota</taxon>
        <taxon>Metazoa</taxon>
        <taxon>Ecdysozoa</taxon>
        <taxon>Arthropoda</taxon>
        <taxon>Chelicerata</taxon>
        <taxon>Arachnida</taxon>
        <taxon>Acari</taxon>
        <taxon>Parasitiformes</taxon>
        <taxon>Ixodida</taxon>
        <taxon>Ixodoidea</taxon>
        <taxon>Ixodidae</taxon>
        <taxon>Hyalomminae</taxon>
        <taxon>Hyalomma</taxon>
    </lineage>
</organism>
<dbReference type="Pfam" id="PF09764">
    <property type="entry name" value="Nt_Gln_amidase"/>
    <property type="match status" value="1"/>
</dbReference>
<dbReference type="InterPro" id="IPR037132">
    <property type="entry name" value="N_Gln_amidohydro_ab_roll_sf"/>
</dbReference>
<dbReference type="PANTHER" id="PTHR13035">
    <property type="entry name" value="PROTEIN N-TERMINAL GLUTAMINE AMIDOHYDROLASE"/>
    <property type="match status" value="1"/>
</dbReference>
<evidence type="ECO:0000256" key="8">
    <source>
        <dbReference type="RuleBase" id="RU367082"/>
    </source>
</evidence>
<dbReference type="GO" id="GO:0005829">
    <property type="term" value="C:cytosol"/>
    <property type="evidence" value="ECO:0007669"/>
    <property type="project" value="TreeGrafter"/>
</dbReference>
<evidence type="ECO:0000256" key="2">
    <source>
        <dbReference type="ARBA" id="ARBA00008985"/>
    </source>
</evidence>
<comment type="subunit">
    <text evidence="3 8">Monomer.</text>
</comment>
<protein>
    <recommendedName>
        <fullName evidence="5 8">Protein N-terminal glutamine amidohydrolase</fullName>
        <ecNumber evidence="4 8">3.5.1.122</ecNumber>
    </recommendedName>
    <alternativeName>
        <fullName evidence="8">Protein NH2-terminal glutamine deamidase</fullName>
    </alternativeName>
</protein>
<sequence>MSDTSTELAIPEANQCMYTSCYCEENVWKLCELTRACQPELLPYCFVTFVSNRRQAVPIWCQKSSSRADGMSVWDYHVIFLYRSPPGRRGPSLVYDLDTTLNFPEEFDVYVREAFRPHAAINPEFLQMFRVVSAAEFLDKFASDRSRMRSSDGSWLKTPPPYPCIQTNSCDNNIDEFISVDDAVGIGKVYTLAEFVQRFS</sequence>
<dbReference type="EMBL" id="GEFH01002957">
    <property type="protein sequence ID" value="JAP65624.1"/>
    <property type="molecule type" value="mRNA"/>
</dbReference>
<feature type="domain" description="Protein N-terminal glutamine amidohydrolase alpha beta roll" evidence="9">
    <location>
        <begin position="18"/>
        <end position="199"/>
    </location>
</feature>
<comment type="similarity">
    <text evidence="2 8">Belongs to the NTAQ1 family.</text>
</comment>
<dbReference type="GO" id="GO:0070773">
    <property type="term" value="F:protein-N-terminal glutamine amidohydrolase activity"/>
    <property type="evidence" value="ECO:0007669"/>
    <property type="project" value="UniProtKB-UniRule"/>
</dbReference>
<name>A0A131XDD9_9ACAR</name>
<evidence type="ECO:0000256" key="3">
    <source>
        <dbReference type="ARBA" id="ARBA00011245"/>
    </source>
</evidence>
<dbReference type="InterPro" id="IPR039733">
    <property type="entry name" value="NTAQ1"/>
</dbReference>
<evidence type="ECO:0000256" key="6">
    <source>
        <dbReference type="ARBA" id="ARBA00022801"/>
    </source>
</evidence>